<feature type="region of interest" description="Disordered" evidence="6">
    <location>
        <begin position="39"/>
        <end position="88"/>
    </location>
</feature>
<keyword evidence="5 7" id="KW-0472">Membrane</keyword>
<evidence type="ECO:0000256" key="3">
    <source>
        <dbReference type="ARBA" id="ARBA00022692"/>
    </source>
</evidence>
<feature type="transmembrane region" description="Helical" evidence="7">
    <location>
        <begin position="434"/>
        <end position="462"/>
    </location>
</feature>
<evidence type="ECO:0000313" key="9">
    <source>
        <dbReference type="Proteomes" id="UP000324748"/>
    </source>
</evidence>
<evidence type="ECO:0000313" key="8">
    <source>
        <dbReference type="EMBL" id="KAA1101298.1"/>
    </source>
</evidence>
<dbReference type="Gene3D" id="1.20.1740.10">
    <property type="entry name" value="Amino acid/polyamine transporter I"/>
    <property type="match status" value="1"/>
</dbReference>
<keyword evidence="3 7" id="KW-0812">Transmembrane</keyword>
<feature type="compositionally biased region" description="Polar residues" evidence="6">
    <location>
        <begin position="53"/>
        <end position="88"/>
    </location>
</feature>
<dbReference type="InterPro" id="IPR002293">
    <property type="entry name" value="AA/rel_permease1"/>
</dbReference>
<feature type="transmembrane region" description="Helical" evidence="7">
    <location>
        <begin position="225"/>
        <end position="246"/>
    </location>
</feature>
<evidence type="ECO:0000256" key="5">
    <source>
        <dbReference type="ARBA" id="ARBA00023136"/>
    </source>
</evidence>
<dbReference type="PANTHER" id="PTHR45649:SF26">
    <property type="entry name" value="OS04G0435100 PROTEIN"/>
    <property type="match status" value="1"/>
</dbReference>
<feature type="transmembrane region" description="Helical" evidence="7">
    <location>
        <begin position="483"/>
        <end position="501"/>
    </location>
</feature>
<dbReference type="EMBL" id="VSWC01000053">
    <property type="protein sequence ID" value="KAA1101298.1"/>
    <property type="molecule type" value="Genomic_DNA"/>
</dbReference>
<feature type="region of interest" description="Disordered" evidence="6">
    <location>
        <begin position="1"/>
        <end position="24"/>
    </location>
</feature>
<feature type="transmembrane region" description="Helical" evidence="7">
    <location>
        <begin position="554"/>
        <end position="573"/>
    </location>
</feature>
<feature type="compositionally biased region" description="Basic residues" evidence="6">
    <location>
        <begin position="1"/>
        <end position="11"/>
    </location>
</feature>
<evidence type="ECO:0000256" key="6">
    <source>
        <dbReference type="SAM" id="MobiDB-lite"/>
    </source>
</evidence>
<keyword evidence="9" id="KW-1185">Reference proteome</keyword>
<evidence type="ECO:0000256" key="4">
    <source>
        <dbReference type="ARBA" id="ARBA00022989"/>
    </source>
</evidence>
<feature type="transmembrane region" description="Helical" evidence="7">
    <location>
        <begin position="191"/>
        <end position="213"/>
    </location>
</feature>
<protein>
    <recommendedName>
        <fullName evidence="10">Amino acid permease/ SLC12A domain-containing protein</fullName>
    </recommendedName>
</protein>
<keyword evidence="2" id="KW-0813">Transport</keyword>
<organism evidence="8 9">
    <name type="scientific">Puccinia graminis f. sp. tritici</name>
    <dbReference type="NCBI Taxonomy" id="56615"/>
    <lineage>
        <taxon>Eukaryota</taxon>
        <taxon>Fungi</taxon>
        <taxon>Dikarya</taxon>
        <taxon>Basidiomycota</taxon>
        <taxon>Pucciniomycotina</taxon>
        <taxon>Pucciniomycetes</taxon>
        <taxon>Pucciniales</taxon>
        <taxon>Pucciniaceae</taxon>
        <taxon>Puccinia</taxon>
    </lineage>
</organism>
<feature type="transmembrane region" description="Helical" evidence="7">
    <location>
        <begin position="144"/>
        <end position="171"/>
    </location>
</feature>
<reference evidence="8 9" key="1">
    <citation type="submission" date="2019-05" db="EMBL/GenBank/DDBJ databases">
        <title>Emergence of the Ug99 lineage of the wheat stem rust pathogen through somatic hybridization.</title>
        <authorList>
            <person name="Li F."/>
            <person name="Upadhyaya N.M."/>
            <person name="Sperschneider J."/>
            <person name="Matny O."/>
            <person name="Nguyen-Phuc H."/>
            <person name="Mago R."/>
            <person name="Raley C."/>
            <person name="Miller M.E."/>
            <person name="Silverstein K.A.T."/>
            <person name="Henningsen E."/>
            <person name="Hirsch C.D."/>
            <person name="Visser B."/>
            <person name="Pretorius Z.A."/>
            <person name="Steffenson B.J."/>
            <person name="Schwessinger B."/>
            <person name="Dodds P.N."/>
            <person name="Figueroa M."/>
        </authorList>
    </citation>
    <scope>NUCLEOTIDE SEQUENCE [LARGE SCALE GENOMIC DNA]</scope>
    <source>
        <strain evidence="8">21-0</strain>
    </source>
</reference>
<dbReference type="PANTHER" id="PTHR45649">
    <property type="entry name" value="AMINO-ACID PERMEASE BAT1"/>
    <property type="match status" value="1"/>
</dbReference>
<name>A0A5B0PLA7_PUCGR</name>
<dbReference type="GO" id="GO:0016020">
    <property type="term" value="C:membrane"/>
    <property type="evidence" value="ECO:0007669"/>
    <property type="project" value="UniProtKB-SubCell"/>
</dbReference>
<feature type="transmembrane region" description="Helical" evidence="7">
    <location>
        <begin position="276"/>
        <end position="294"/>
    </location>
</feature>
<evidence type="ECO:0000256" key="7">
    <source>
        <dbReference type="SAM" id="Phobius"/>
    </source>
</evidence>
<keyword evidence="4 7" id="KW-1133">Transmembrane helix</keyword>
<feature type="region of interest" description="Disordered" evidence="6">
    <location>
        <begin position="105"/>
        <end position="126"/>
    </location>
</feature>
<dbReference type="Pfam" id="PF13520">
    <property type="entry name" value="AA_permease_2"/>
    <property type="match status" value="1"/>
</dbReference>
<dbReference type="GO" id="GO:0022857">
    <property type="term" value="F:transmembrane transporter activity"/>
    <property type="evidence" value="ECO:0007669"/>
    <property type="project" value="InterPro"/>
</dbReference>
<feature type="transmembrane region" description="Helical" evidence="7">
    <location>
        <begin position="507"/>
        <end position="533"/>
    </location>
</feature>
<comment type="caution">
    <text evidence="8">The sequence shown here is derived from an EMBL/GenBank/DDBJ whole genome shotgun (WGS) entry which is preliminary data.</text>
</comment>
<dbReference type="AlphaFoldDB" id="A0A5B0PLA7"/>
<evidence type="ECO:0000256" key="1">
    <source>
        <dbReference type="ARBA" id="ARBA00004141"/>
    </source>
</evidence>
<sequence length="701" mass="77670">MFSRLTGHHRVSTGDPGGHLDYRGNECTMSETMAISDLSSPTTLENHHEKTETPSPSNPKHFQNSDHGPTVCSNTRSTFPTTQVSSPSIVSSNWRAPWTRYLSRSTKKSESSQGNQTRVHPDPNSQASLEYLGYRQELHRTWDFWSLFALAFCNATILQGAFGSVSMSYAVAEPIMFTLGMLITTTLMTCVNAAFAEMASAFPIAGAMFSWTFKLARANPRLRDWARIISWVVGFLLTTSHVVLQFQIGMEFTRVFVTGITASGVDWIVTPHVKAMLVLGFICVTGLLSCTGFSRSPLFWKSAGVLVAMLQVSVCIALVTTSQKQRSLASIFAGTKRKYNFKSRGWALLNGWSSVTLVPTGSVTETIAHMSEETKNAQKAAPRAMFFSSIFVGFMQLLCCICVGMAITPIRHKSTGFGIIDTLFAHCPKPVAQFIAISIVLNSFLANVSQFFATSRFFWALARDKAIPLGKTWRKVTSDRRPLRATFLMIGISMLFSLVALDPTGKSIAIFGVSSAHLVLFCHLTPLVLYAFSPNDVYDRDGSNAWTLGRLSKPVAWVSILFFTLILVTLSGPSGWPLDHKNFPYAPFFLLITIVISLFFWFIYGNSHYVGPIKSLTTWTAGYEIEIPKQLTNAPVHQEKGEDYDLSRTGDMTANGRSLANMTSQRRTELELPQVYRTYDSSGSLWSAAESQLPNHSFFHG</sequence>
<evidence type="ECO:0000256" key="2">
    <source>
        <dbReference type="ARBA" id="ARBA00022448"/>
    </source>
</evidence>
<comment type="subcellular location">
    <subcellularLocation>
        <location evidence="1">Membrane</location>
        <topology evidence="1">Multi-pass membrane protein</topology>
    </subcellularLocation>
</comment>
<feature type="transmembrane region" description="Helical" evidence="7">
    <location>
        <begin position="585"/>
        <end position="604"/>
    </location>
</feature>
<dbReference type="OrthoDB" id="10054429at2759"/>
<accession>A0A5B0PLA7</accession>
<dbReference type="Proteomes" id="UP000324748">
    <property type="component" value="Unassembled WGS sequence"/>
</dbReference>
<feature type="transmembrane region" description="Helical" evidence="7">
    <location>
        <begin position="384"/>
        <end position="407"/>
    </location>
</feature>
<feature type="compositionally biased region" description="Polar residues" evidence="6">
    <location>
        <begin position="111"/>
        <end position="126"/>
    </location>
</feature>
<gene>
    <name evidence="8" type="ORF">PGT21_015957</name>
</gene>
<proteinExistence type="predicted"/>
<evidence type="ECO:0008006" key="10">
    <source>
        <dbReference type="Google" id="ProtNLM"/>
    </source>
</evidence>